<dbReference type="Gene3D" id="3.30.479.30">
    <property type="entry name" value="Band 7 domain"/>
    <property type="match status" value="1"/>
</dbReference>
<dbReference type="PANTHER" id="PTHR42911:SF1">
    <property type="entry name" value="MODULATOR OF FTSH PROTEASE HFLC"/>
    <property type="match status" value="1"/>
</dbReference>
<evidence type="ECO:0000256" key="7">
    <source>
        <dbReference type="SAM" id="Phobius"/>
    </source>
</evidence>
<reference evidence="9 10" key="1">
    <citation type="submission" date="2017-05" db="EMBL/GenBank/DDBJ databases">
        <authorList>
            <person name="Varghese N."/>
            <person name="Submissions S."/>
        </authorList>
    </citation>
    <scope>NUCLEOTIDE SEQUENCE [LARGE SCALE GENOMIC DNA]</scope>
    <source>
        <strain evidence="9 10">DSM 21985</strain>
    </source>
</reference>
<keyword evidence="9" id="KW-0645">Protease</keyword>
<evidence type="ECO:0000256" key="3">
    <source>
        <dbReference type="ARBA" id="ARBA00022692"/>
    </source>
</evidence>
<keyword evidence="4 7" id="KW-1133">Transmembrane helix</keyword>
<comment type="similarity">
    <text evidence="2 6">Belongs to the band 7/mec-2 family. HflC subfamily.</text>
</comment>
<keyword evidence="5 7" id="KW-0472">Membrane</keyword>
<protein>
    <recommendedName>
        <fullName evidence="6">Protein HflC</fullName>
    </recommendedName>
</protein>
<keyword evidence="3 7" id="KW-0812">Transmembrane</keyword>
<dbReference type="PIRSF" id="PIRSF005651">
    <property type="entry name" value="HflC"/>
    <property type="match status" value="1"/>
</dbReference>
<evidence type="ECO:0000256" key="2">
    <source>
        <dbReference type="ARBA" id="ARBA00007862"/>
    </source>
</evidence>
<dbReference type="GO" id="GO:0006508">
    <property type="term" value="P:proteolysis"/>
    <property type="evidence" value="ECO:0007669"/>
    <property type="project" value="UniProtKB-KW"/>
</dbReference>
<keyword evidence="10" id="KW-1185">Reference proteome</keyword>
<evidence type="ECO:0000313" key="9">
    <source>
        <dbReference type="EMBL" id="SMO42043.1"/>
    </source>
</evidence>
<evidence type="ECO:0000256" key="6">
    <source>
        <dbReference type="PIRNR" id="PIRNR005651"/>
    </source>
</evidence>
<dbReference type="PANTHER" id="PTHR42911">
    <property type="entry name" value="MODULATOR OF FTSH PROTEASE HFLC"/>
    <property type="match status" value="1"/>
</dbReference>
<comment type="subcellular location">
    <subcellularLocation>
        <location evidence="1">Membrane</location>
        <topology evidence="1">Single-pass membrane protein</topology>
    </subcellularLocation>
</comment>
<dbReference type="Proteomes" id="UP000317557">
    <property type="component" value="Unassembled WGS sequence"/>
</dbReference>
<dbReference type="SMART" id="SM00244">
    <property type="entry name" value="PHB"/>
    <property type="match status" value="1"/>
</dbReference>
<name>A0A521B4P4_9BACT</name>
<gene>
    <name evidence="9" type="ORF">SAMN06265219_10211</name>
</gene>
<evidence type="ECO:0000256" key="1">
    <source>
        <dbReference type="ARBA" id="ARBA00004167"/>
    </source>
</evidence>
<dbReference type="AlphaFoldDB" id="A0A521B4P4"/>
<dbReference type="InterPro" id="IPR010200">
    <property type="entry name" value="HflC"/>
</dbReference>
<dbReference type="NCBIfam" id="TIGR01932">
    <property type="entry name" value="hflC"/>
    <property type="match status" value="1"/>
</dbReference>
<dbReference type="GO" id="GO:0008233">
    <property type="term" value="F:peptidase activity"/>
    <property type="evidence" value="ECO:0007669"/>
    <property type="project" value="UniProtKB-KW"/>
</dbReference>
<evidence type="ECO:0000256" key="4">
    <source>
        <dbReference type="ARBA" id="ARBA00022989"/>
    </source>
</evidence>
<dbReference type="SUPFAM" id="SSF117892">
    <property type="entry name" value="Band 7/SPFH domain"/>
    <property type="match status" value="1"/>
</dbReference>
<feature type="transmembrane region" description="Helical" evidence="7">
    <location>
        <begin position="7"/>
        <end position="27"/>
    </location>
</feature>
<keyword evidence="9" id="KW-0378">Hydrolase</keyword>
<comment type="function">
    <text evidence="6">HflC and HflK could regulate a protease.</text>
</comment>
<dbReference type="GO" id="GO:0016020">
    <property type="term" value="C:membrane"/>
    <property type="evidence" value="ECO:0007669"/>
    <property type="project" value="UniProtKB-SubCell"/>
</dbReference>
<dbReference type="InterPro" id="IPR036013">
    <property type="entry name" value="Band_7/SPFH_dom_sf"/>
</dbReference>
<dbReference type="CDD" id="cd03405">
    <property type="entry name" value="SPFH_HflC"/>
    <property type="match status" value="1"/>
</dbReference>
<evidence type="ECO:0000256" key="5">
    <source>
        <dbReference type="ARBA" id="ARBA00023136"/>
    </source>
</evidence>
<sequence>MKQAKGIIAAVVGVVILLTALDGFYIVHETEQVIITQFGDPVGDAVVEPGLKFKIPFVQKANFFDKRYLEWDGDRNQIPTRDKKFIFVDSYARWQITDPLQFYQRLGSERGAQSRLDDILDGETRNAIAAHDLLEIVRSSNREPDTTGALMLEVVEDSLEDINTGRQRIQEDIQNLGNQRASDLGIAILDFRIKRVNYVEDVRRTVYDRMISERNRIADEFRSEGQGEASRINGEKERDLARIQSEAFREAEIIRGEADAQAAAIYNSAYNRNAQARELYSFIRSMNAYSKTLDKETNIILSTDSDFFRYLNRID</sequence>
<accession>A0A521B4P4</accession>
<dbReference type="OrthoDB" id="9809197at2"/>
<dbReference type="Pfam" id="PF01145">
    <property type="entry name" value="Band_7"/>
    <property type="match status" value="1"/>
</dbReference>
<dbReference type="RefSeq" id="WP_142453037.1">
    <property type="nucleotide sequence ID" value="NZ_FXTP01000002.1"/>
</dbReference>
<dbReference type="InterPro" id="IPR001107">
    <property type="entry name" value="Band_7"/>
</dbReference>
<evidence type="ECO:0000313" key="10">
    <source>
        <dbReference type="Proteomes" id="UP000317557"/>
    </source>
</evidence>
<evidence type="ECO:0000259" key="8">
    <source>
        <dbReference type="SMART" id="SM00244"/>
    </source>
</evidence>
<organism evidence="9 10">
    <name type="scientific">Gracilimonas mengyeensis</name>
    <dbReference type="NCBI Taxonomy" id="1302730"/>
    <lineage>
        <taxon>Bacteria</taxon>
        <taxon>Pseudomonadati</taxon>
        <taxon>Balneolota</taxon>
        <taxon>Balneolia</taxon>
        <taxon>Balneolales</taxon>
        <taxon>Balneolaceae</taxon>
        <taxon>Gracilimonas</taxon>
    </lineage>
</organism>
<proteinExistence type="inferred from homology"/>
<dbReference type="EMBL" id="FXTP01000002">
    <property type="protein sequence ID" value="SMO42043.1"/>
    <property type="molecule type" value="Genomic_DNA"/>
</dbReference>
<feature type="domain" description="Band 7" evidence="8">
    <location>
        <begin position="22"/>
        <end position="210"/>
    </location>
</feature>